<keyword evidence="11" id="KW-1185">Reference proteome</keyword>
<evidence type="ECO:0000256" key="9">
    <source>
        <dbReference type="SAM" id="Phobius"/>
    </source>
</evidence>
<comment type="cofactor">
    <cofactor evidence="1 8">
        <name>heme</name>
        <dbReference type="ChEBI" id="CHEBI:30413"/>
    </cofactor>
</comment>
<evidence type="ECO:0000256" key="3">
    <source>
        <dbReference type="ARBA" id="ARBA00010617"/>
    </source>
</evidence>
<dbReference type="Pfam" id="PF00067">
    <property type="entry name" value="p450"/>
    <property type="match status" value="1"/>
</dbReference>
<dbReference type="SUPFAM" id="SSF48264">
    <property type="entry name" value="Cytochrome P450"/>
    <property type="match status" value="1"/>
</dbReference>
<dbReference type="GO" id="GO:0005506">
    <property type="term" value="F:iron ion binding"/>
    <property type="evidence" value="ECO:0007669"/>
    <property type="project" value="InterPro"/>
</dbReference>
<dbReference type="OrthoDB" id="6692864at2759"/>
<dbReference type="GO" id="GO:0004497">
    <property type="term" value="F:monooxygenase activity"/>
    <property type="evidence" value="ECO:0007669"/>
    <property type="project" value="UniProtKB-KW"/>
</dbReference>
<dbReference type="Proteomes" id="UP000613580">
    <property type="component" value="Unassembled WGS sequence"/>
</dbReference>
<keyword evidence="9" id="KW-0472">Membrane</keyword>
<evidence type="ECO:0000256" key="1">
    <source>
        <dbReference type="ARBA" id="ARBA00001971"/>
    </source>
</evidence>
<gene>
    <name evidence="10" type="ORF">HMN09_00808600</name>
</gene>
<organism evidence="10 11">
    <name type="scientific">Mycena chlorophos</name>
    <name type="common">Agaric fungus</name>
    <name type="synonym">Agaricus chlorophos</name>
    <dbReference type="NCBI Taxonomy" id="658473"/>
    <lineage>
        <taxon>Eukaryota</taxon>
        <taxon>Fungi</taxon>
        <taxon>Dikarya</taxon>
        <taxon>Basidiomycota</taxon>
        <taxon>Agaricomycotina</taxon>
        <taxon>Agaricomycetes</taxon>
        <taxon>Agaricomycetidae</taxon>
        <taxon>Agaricales</taxon>
        <taxon>Marasmiineae</taxon>
        <taxon>Mycenaceae</taxon>
        <taxon>Mycena</taxon>
    </lineage>
</organism>
<protein>
    <submittedName>
        <fullName evidence="10">Cytochrome P450</fullName>
    </submittedName>
</protein>
<dbReference type="PANTHER" id="PTHR24305">
    <property type="entry name" value="CYTOCHROME P450"/>
    <property type="match status" value="1"/>
</dbReference>
<comment type="pathway">
    <text evidence="2">Secondary metabolite biosynthesis.</text>
</comment>
<dbReference type="PRINTS" id="PR00465">
    <property type="entry name" value="EP450IV"/>
</dbReference>
<keyword evidence="8" id="KW-0349">Heme</keyword>
<keyword evidence="9" id="KW-0812">Transmembrane</keyword>
<keyword evidence="9" id="KW-1133">Transmembrane helix</keyword>
<sequence>MLPKSPQLTASALSIISGSATWFAFHNVRIRADLAAVSYAMLAGAIYIGLLFGSWSNPLTMTTTLLGLYATSALLTTTLYRLSPWHKLASYPGPLLWRISALPLVYASFRGKRYLVIDELHKRYGDFVRIAPDALSIKRKSANQIIHGPATHMEKADSYLIPIPRHIVALFFKQPTHTLHTERKKIWQPAFTSKSIANFAEPLERRTWQLLETIERRQDISNDGSVELTKALTHWAYDFTCDMLFGGCVTMGLLENGDPTRIIEGGKFSMVLLDSLGQAPWLVHLAYHLPIAKAQMRFFKECGEMMAERVLKDGETTVPDIASHFLAAEGYYRPTLEEMQLDALVVIQGGSDNTSMTASLACFHLLSSQGGRQWMALQAELDGAFQDITSSDLDWDVLAQLPYLNAVISETLRLSSPYYLPRVVGDGGVAIDGHFVPEGMIVALAAYSLQTDAANFYPEPLEFRAERWLPDAEARGYKTDRSASYSFASGPHVCIGKALAYQEMRLVLARLVLTFDMEFAPGFDPTAFKEGIMNMRTTIIQRPLKMRARRRAGVVFRDI</sequence>
<proteinExistence type="inferred from homology"/>
<reference evidence="10" key="1">
    <citation type="submission" date="2020-05" db="EMBL/GenBank/DDBJ databases">
        <title>Mycena genomes resolve the evolution of fungal bioluminescence.</title>
        <authorList>
            <person name="Tsai I.J."/>
        </authorList>
    </citation>
    <scope>NUCLEOTIDE SEQUENCE</scope>
    <source>
        <strain evidence="10">110903Hualien_Pintung</strain>
    </source>
</reference>
<keyword evidence="6 8" id="KW-0408">Iron</keyword>
<keyword evidence="4 8" id="KW-0479">Metal-binding</keyword>
<evidence type="ECO:0000313" key="10">
    <source>
        <dbReference type="EMBL" id="KAF7305557.1"/>
    </source>
</evidence>
<dbReference type="PANTHER" id="PTHR24305:SF187">
    <property type="entry name" value="P450, PUTATIVE (EUROFUNG)-RELATED"/>
    <property type="match status" value="1"/>
</dbReference>
<evidence type="ECO:0000256" key="7">
    <source>
        <dbReference type="ARBA" id="ARBA00023033"/>
    </source>
</evidence>
<feature type="transmembrane region" description="Helical" evidence="9">
    <location>
        <begin position="6"/>
        <end position="25"/>
    </location>
</feature>
<comment type="caution">
    <text evidence="10">The sequence shown here is derived from an EMBL/GenBank/DDBJ whole genome shotgun (WGS) entry which is preliminary data.</text>
</comment>
<dbReference type="AlphaFoldDB" id="A0A8H6SVF2"/>
<dbReference type="EMBL" id="JACAZE010000010">
    <property type="protein sequence ID" value="KAF7305557.1"/>
    <property type="molecule type" value="Genomic_DNA"/>
</dbReference>
<dbReference type="InterPro" id="IPR050121">
    <property type="entry name" value="Cytochrome_P450_monoxygenase"/>
</dbReference>
<accession>A0A8H6SVF2</accession>
<evidence type="ECO:0000256" key="8">
    <source>
        <dbReference type="PIRSR" id="PIRSR602403-1"/>
    </source>
</evidence>
<dbReference type="InterPro" id="IPR002403">
    <property type="entry name" value="Cyt_P450_E_grp-IV"/>
</dbReference>
<dbReference type="InterPro" id="IPR001128">
    <property type="entry name" value="Cyt_P450"/>
</dbReference>
<evidence type="ECO:0000256" key="4">
    <source>
        <dbReference type="ARBA" id="ARBA00022723"/>
    </source>
</evidence>
<dbReference type="GO" id="GO:0016705">
    <property type="term" value="F:oxidoreductase activity, acting on paired donors, with incorporation or reduction of molecular oxygen"/>
    <property type="evidence" value="ECO:0007669"/>
    <property type="project" value="InterPro"/>
</dbReference>
<keyword evidence="5" id="KW-0560">Oxidoreductase</keyword>
<feature type="binding site" description="axial binding residue" evidence="8">
    <location>
        <position position="494"/>
    </location>
    <ligand>
        <name>heme</name>
        <dbReference type="ChEBI" id="CHEBI:30413"/>
    </ligand>
    <ligandPart>
        <name>Fe</name>
        <dbReference type="ChEBI" id="CHEBI:18248"/>
    </ligandPart>
</feature>
<feature type="transmembrane region" description="Helical" evidence="9">
    <location>
        <begin position="37"/>
        <end position="55"/>
    </location>
</feature>
<dbReference type="GO" id="GO:0020037">
    <property type="term" value="F:heme binding"/>
    <property type="evidence" value="ECO:0007669"/>
    <property type="project" value="InterPro"/>
</dbReference>
<keyword evidence="7" id="KW-0503">Monooxygenase</keyword>
<evidence type="ECO:0000256" key="6">
    <source>
        <dbReference type="ARBA" id="ARBA00023004"/>
    </source>
</evidence>
<dbReference type="InterPro" id="IPR036396">
    <property type="entry name" value="Cyt_P450_sf"/>
</dbReference>
<evidence type="ECO:0000256" key="5">
    <source>
        <dbReference type="ARBA" id="ARBA00023002"/>
    </source>
</evidence>
<evidence type="ECO:0000313" key="11">
    <source>
        <dbReference type="Proteomes" id="UP000613580"/>
    </source>
</evidence>
<name>A0A8H6SVF2_MYCCL</name>
<comment type="similarity">
    <text evidence="3">Belongs to the cytochrome P450 family.</text>
</comment>
<evidence type="ECO:0000256" key="2">
    <source>
        <dbReference type="ARBA" id="ARBA00005179"/>
    </source>
</evidence>
<dbReference type="PRINTS" id="PR00385">
    <property type="entry name" value="P450"/>
</dbReference>
<dbReference type="Gene3D" id="1.10.630.10">
    <property type="entry name" value="Cytochrome P450"/>
    <property type="match status" value="1"/>
</dbReference>